<keyword evidence="1" id="KW-0732">Signal</keyword>
<accession>A0ABN5BAG0</accession>
<dbReference type="RefSeq" id="WP_117352320.1">
    <property type="nucleotide sequence ID" value="NZ_CP020083.1"/>
</dbReference>
<dbReference type="GeneID" id="303485916"/>
<reference evidence="2 3" key="1">
    <citation type="submission" date="2017-03" db="EMBL/GenBank/DDBJ databases">
        <title>Complete genome sequence of Blastomonas fulva degrading microcsystin LR.</title>
        <authorList>
            <person name="Lee H.-g."/>
            <person name="Jin L."/>
            <person name="oh H.-M."/>
        </authorList>
    </citation>
    <scope>NUCLEOTIDE SEQUENCE [LARGE SCALE GENOMIC DNA]</scope>
    <source>
        <strain evidence="2 3">T2</strain>
    </source>
</reference>
<name>A0ABN5BAG0_9SPHN</name>
<keyword evidence="3" id="KW-1185">Reference proteome</keyword>
<evidence type="ECO:0000256" key="1">
    <source>
        <dbReference type="SAM" id="SignalP"/>
    </source>
</evidence>
<proteinExistence type="predicted"/>
<dbReference type="Proteomes" id="UP000258016">
    <property type="component" value="Chromosome"/>
</dbReference>
<evidence type="ECO:0000313" key="3">
    <source>
        <dbReference type="Proteomes" id="UP000258016"/>
    </source>
</evidence>
<dbReference type="EMBL" id="CP020083">
    <property type="protein sequence ID" value="ASR51765.1"/>
    <property type="molecule type" value="Genomic_DNA"/>
</dbReference>
<feature type="signal peptide" evidence="1">
    <location>
        <begin position="1"/>
        <end position="20"/>
    </location>
</feature>
<dbReference type="PROSITE" id="PS51257">
    <property type="entry name" value="PROKAR_LIPOPROTEIN"/>
    <property type="match status" value="1"/>
</dbReference>
<evidence type="ECO:0000313" key="2">
    <source>
        <dbReference type="EMBL" id="ASR51765.1"/>
    </source>
</evidence>
<feature type="chain" id="PRO_5045314158" evidence="1">
    <location>
        <begin position="21"/>
        <end position="176"/>
    </location>
</feature>
<sequence length="176" mass="17295">MIRRAALACLVLAGCSETQAGDDAAAVTPLDAAAIEAGVIVDPEIMDLAGSFADTGGTGSDAFCARGDRQGGYTVGVLVTFGGSSQCEAQGSANLAGEQARISLDRSAKGNAVRGCSFTAHFDGTGLALPGSLPPGCLAVCSDRASLAGASFALVEPGDRAAGGARGRSLDRLCAG</sequence>
<protein>
    <submittedName>
        <fullName evidence="2">Uncharacterized protein</fullName>
    </submittedName>
</protein>
<gene>
    <name evidence="2" type="ORF">B5J99_10085</name>
</gene>
<organism evidence="2 3">
    <name type="scientific">Blastomonas fulva</name>
    <dbReference type="NCBI Taxonomy" id="1550728"/>
    <lineage>
        <taxon>Bacteria</taxon>
        <taxon>Pseudomonadati</taxon>
        <taxon>Pseudomonadota</taxon>
        <taxon>Alphaproteobacteria</taxon>
        <taxon>Sphingomonadales</taxon>
        <taxon>Sphingomonadaceae</taxon>
        <taxon>Blastomonas</taxon>
    </lineage>
</organism>